<dbReference type="OrthoDB" id="10261782at2759"/>
<keyword evidence="2" id="KW-0812">Transmembrane</keyword>
<feature type="transmembrane region" description="Helical" evidence="2">
    <location>
        <begin position="42"/>
        <end position="62"/>
    </location>
</feature>
<dbReference type="STRING" id="930992.A0A0C9ZQW5"/>
<feature type="compositionally biased region" description="Polar residues" evidence="1">
    <location>
        <begin position="576"/>
        <end position="585"/>
    </location>
</feature>
<dbReference type="AlphaFoldDB" id="A0A0C9ZQW5"/>
<evidence type="ECO:0000313" key="3">
    <source>
        <dbReference type="EMBL" id="KIK40100.1"/>
    </source>
</evidence>
<accession>A0A0C9ZQW5</accession>
<sequence>MAASESQGSYPSRSGSVEEPNESGDCVQVCLRKAVSFHQDLIFMYYQSFVGALSLGLVALALHDQFPINTTGETGARPLYGINSNPGQPCSNSEQWRLDEYPPENATGNLIFDTVHSLLQHWPNTRYRHGHNIVPGTIPIGTLLYHGTKGSRTIPSGPEWTAMDPEHSIFFSHGNGSGWLLTLAATRPLKVLYFDGSSAAKISEGTMDTQDIVAWGELQPERAFDEKYRIDDLCTWGKEFGIDGFTRMEMDFEVMLCNFTAGVEVVSFVHITLPRDDRSLSPPTSLRVDPNTLIRTFEVMHSGSWHNRYPGDSRIILDLTGLISLYDTALAPSLISVRAGLERVEHRVLGISSDDISRVMRRVTEIVSRPDPAGSGTDWKTLIHVIVNRYADRLELTKYLLNTTSSDPQELLERAKLAQTQLRVMVTPYLLHPTVVPSAGTSGVDASQWSFPIFRLCATTHTSHITSLVPLMTSSERLLLKAIEDTMREICRVTTKMWADGVMGGLDSLIPVERNGEPDVTQIMNDWRKDLNNLMSWLDWSVWIKCRPACGPEEMCYLSTWPINAPRPEGPLPSPRDSQNLTNAPDAQHVADPVGRPKYPTMPAEDWSLPQPKCIRRLQPYGF</sequence>
<name>A0A0C9ZQW5_9AGAM</name>
<reference evidence="3 4" key="1">
    <citation type="submission" date="2014-04" db="EMBL/GenBank/DDBJ databases">
        <authorList>
            <consortium name="DOE Joint Genome Institute"/>
            <person name="Kuo A."/>
            <person name="Ruytinx J."/>
            <person name="Rineau F."/>
            <person name="Colpaert J."/>
            <person name="Kohler A."/>
            <person name="Nagy L.G."/>
            <person name="Floudas D."/>
            <person name="Copeland A."/>
            <person name="Barry K.W."/>
            <person name="Cichocki N."/>
            <person name="Veneault-Fourrey C."/>
            <person name="LaButti K."/>
            <person name="Lindquist E.A."/>
            <person name="Lipzen A."/>
            <person name="Lundell T."/>
            <person name="Morin E."/>
            <person name="Murat C."/>
            <person name="Sun H."/>
            <person name="Tunlid A."/>
            <person name="Henrissat B."/>
            <person name="Grigoriev I.V."/>
            <person name="Hibbett D.S."/>
            <person name="Martin F."/>
            <person name="Nordberg H.P."/>
            <person name="Cantor M.N."/>
            <person name="Hua S.X."/>
        </authorList>
    </citation>
    <scope>NUCLEOTIDE SEQUENCE [LARGE SCALE GENOMIC DNA]</scope>
    <source>
        <strain evidence="3 4">UH-Slu-Lm8-n1</strain>
    </source>
</reference>
<dbReference type="EMBL" id="KN835315">
    <property type="protein sequence ID" value="KIK40100.1"/>
    <property type="molecule type" value="Genomic_DNA"/>
</dbReference>
<keyword evidence="2" id="KW-1133">Transmembrane helix</keyword>
<dbReference type="PANTHER" id="PTHR35204">
    <property type="entry name" value="YALI0A21131P"/>
    <property type="match status" value="1"/>
</dbReference>
<dbReference type="HOGENOM" id="CLU_017366_2_1_1"/>
<dbReference type="InParanoid" id="A0A0C9ZQW5"/>
<feature type="region of interest" description="Disordered" evidence="1">
    <location>
        <begin position="568"/>
        <end position="608"/>
    </location>
</feature>
<dbReference type="InterPro" id="IPR038921">
    <property type="entry name" value="YOR389W-like"/>
</dbReference>
<keyword evidence="4" id="KW-1185">Reference proteome</keyword>
<proteinExistence type="predicted"/>
<keyword evidence="2" id="KW-0472">Membrane</keyword>
<dbReference type="Proteomes" id="UP000054485">
    <property type="component" value="Unassembled WGS sequence"/>
</dbReference>
<reference evidence="4" key="2">
    <citation type="submission" date="2015-01" db="EMBL/GenBank/DDBJ databases">
        <title>Evolutionary Origins and Diversification of the Mycorrhizal Mutualists.</title>
        <authorList>
            <consortium name="DOE Joint Genome Institute"/>
            <consortium name="Mycorrhizal Genomics Consortium"/>
            <person name="Kohler A."/>
            <person name="Kuo A."/>
            <person name="Nagy L.G."/>
            <person name="Floudas D."/>
            <person name="Copeland A."/>
            <person name="Barry K.W."/>
            <person name="Cichocki N."/>
            <person name="Veneault-Fourrey C."/>
            <person name="LaButti K."/>
            <person name="Lindquist E.A."/>
            <person name="Lipzen A."/>
            <person name="Lundell T."/>
            <person name="Morin E."/>
            <person name="Murat C."/>
            <person name="Riley R."/>
            <person name="Ohm R."/>
            <person name="Sun H."/>
            <person name="Tunlid A."/>
            <person name="Henrissat B."/>
            <person name="Grigoriev I.V."/>
            <person name="Hibbett D.S."/>
            <person name="Martin F."/>
        </authorList>
    </citation>
    <scope>NUCLEOTIDE SEQUENCE [LARGE SCALE GENOMIC DNA]</scope>
    <source>
        <strain evidence="4">UH-Slu-Lm8-n1</strain>
    </source>
</reference>
<evidence type="ECO:0000256" key="1">
    <source>
        <dbReference type="SAM" id="MobiDB-lite"/>
    </source>
</evidence>
<evidence type="ECO:0000256" key="2">
    <source>
        <dbReference type="SAM" id="Phobius"/>
    </source>
</evidence>
<feature type="region of interest" description="Disordered" evidence="1">
    <location>
        <begin position="1"/>
        <end position="22"/>
    </location>
</feature>
<protein>
    <submittedName>
        <fullName evidence="3">Uncharacterized protein</fullName>
    </submittedName>
</protein>
<organism evidence="3 4">
    <name type="scientific">Suillus luteus UH-Slu-Lm8-n1</name>
    <dbReference type="NCBI Taxonomy" id="930992"/>
    <lineage>
        <taxon>Eukaryota</taxon>
        <taxon>Fungi</taxon>
        <taxon>Dikarya</taxon>
        <taxon>Basidiomycota</taxon>
        <taxon>Agaricomycotina</taxon>
        <taxon>Agaricomycetes</taxon>
        <taxon>Agaricomycetidae</taxon>
        <taxon>Boletales</taxon>
        <taxon>Suillineae</taxon>
        <taxon>Suillaceae</taxon>
        <taxon>Suillus</taxon>
    </lineage>
</organism>
<feature type="compositionally biased region" description="Polar residues" evidence="1">
    <location>
        <begin position="1"/>
        <end position="15"/>
    </location>
</feature>
<dbReference type="PANTHER" id="PTHR35204:SF1">
    <property type="entry name" value="ENTEROTOXIN"/>
    <property type="match status" value="1"/>
</dbReference>
<gene>
    <name evidence="3" type="ORF">CY34DRAFT_807528</name>
</gene>
<evidence type="ECO:0000313" key="4">
    <source>
        <dbReference type="Proteomes" id="UP000054485"/>
    </source>
</evidence>